<dbReference type="PROSITE" id="PS00793">
    <property type="entry name" value="DHPS_2"/>
    <property type="match status" value="1"/>
</dbReference>
<protein>
    <recommendedName>
        <fullName evidence="3">2-amino-4-hydroxy-6-hydroxymethyldihydropteridine diphosphokinase</fullName>
        <ecNumber evidence="3">2.7.6.3</ecNumber>
    </recommendedName>
</protein>
<dbReference type="AlphaFoldDB" id="A0A8I2YRB2"/>
<organism evidence="10 11">
    <name type="scientific">Boletus reticuloceps</name>
    <dbReference type="NCBI Taxonomy" id="495285"/>
    <lineage>
        <taxon>Eukaryota</taxon>
        <taxon>Fungi</taxon>
        <taxon>Dikarya</taxon>
        <taxon>Basidiomycota</taxon>
        <taxon>Agaricomycotina</taxon>
        <taxon>Agaricomycetes</taxon>
        <taxon>Agaricomycetidae</taxon>
        <taxon>Boletales</taxon>
        <taxon>Boletineae</taxon>
        <taxon>Boletaceae</taxon>
        <taxon>Boletoideae</taxon>
        <taxon>Boletus</taxon>
    </lineage>
</organism>
<dbReference type="InterPro" id="IPR011005">
    <property type="entry name" value="Dihydropteroate_synth-like_sf"/>
</dbReference>
<dbReference type="GO" id="GO:0005524">
    <property type="term" value="F:ATP binding"/>
    <property type="evidence" value="ECO:0007669"/>
    <property type="project" value="UniProtKB-KW"/>
</dbReference>
<evidence type="ECO:0000259" key="9">
    <source>
        <dbReference type="PROSITE" id="PS50972"/>
    </source>
</evidence>
<proteinExistence type="inferred from homology"/>
<keyword evidence="8" id="KW-0289">Folate biosynthesis</keyword>
<dbReference type="Gene3D" id="3.30.1130.10">
    <property type="match status" value="2"/>
</dbReference>
<dbReference type="Pfam" id="PF02152">
    <property type="entry name" value="FolB"/>
    <property type="match status" value="2"/>
</dbReference>
<evidence type="ECO:0000256" key="3">
    <source>
        <dbReference type="ARBA" id="ARBA00013253"/>
    </source>
</evidence>
<dbReference type="GO" id="GO:0004150">
    <property type="term" value="F:dihydroneopterin aldolase activity"/>
    <property type="evidence" value="ECO:0007669"/>
    <property type="project" value="InterPro"/>
</dbReference>
<evidence type="ECO:0000256" key="7">
    <source>
        <dbReference type="ARBA" id="ARBA00022840"/>
    </source>
</evidence>
<dbReference type="GO" id="GO:0046656">
    <property type="term" value="P:folic acid biosynthetic process"/>
    <property type="evidence" value="ECO:0007669"/>
    <property type="project" value="UniProtKB-KW"/>
</dbReference>
<dbReference type="GO" id="GO:0016301">
    <property type="term" value="F:kinase activity"/>
    <property type="evidence" value="ECO:0007669"/>
    <property type="project" value="UniProtKB-KW"/>
</dbReference>
<keyword evidence="11" id="KW-1185">Reference proteome</keyword>
<comment type="similarity">
    <text evidence="2">In the N-terminal section; belongs to the DHNA family.</text>
</comment>
<dbReference type="GO" id="GO:0046654">
    <property type="term" value="P:tetrahydrofolate biosynthetic process"/>
    <property type="evidence" value="ECO:0007669"/>
    <property type="project" value="UniProtKB-UniPathway"/>
</dbReference>
<keyword evidence="4" id="KW-0808">Transferase</keyword>
<dbReference type="InterPro" id="IPR035907">
    <property type="entry name" value="Hppk_sf"/>
</dbReference>
<evidence type="ECO:0000256" key="8">
    <source>
        <dbReference type="ARBA" id="ARBA00022909"/>
    </source>
</evidence>
<dbReference type="OrthoDB" id="615426at2759"/>
<dbReference type="PANTHER" id="PTHR20941">
    <property type="entry name" value="FOLATE SYNTHESIS PROTEINS"/>
    <property type="match status" value="1"/>
</dbReference>
<dbReference type="GO" id="GO:0003848">
    <property type="term" value="F:2-amino-4-hydroxy-6-hydroxymethyldihydropteridine diphosphokinase activity"/>
    <property type="evidence" value="ECO:0007669"/>
    <property type="project" value="UniProtKB-EC"/>
</dbReference>
<feature type="domain" description="Pterin-binding" evidence="9">
    <location>
        <begin position="489"/>
        <end position="798"/>
    </location>
</feature>
<evidence type="ECO:0000313" key="11">
    <source>
        <dbReference type="Proteomes" id="UP000683000"/>
    </source>
</evidence>
<dbReference type="CDD" id="cd00483">
    <property type="entry name" value="HPPK"/>
    <property type="match status" value="1"/>
</dbReference>
<comment type="pathway">
    <text evidence="1">Cofactor biosynthesis; tetrahydrofolate biosynthesis; 2-amino-4-hydroxy-6-hydroxymethyl-7,8-dihydropteridine diphosphate from 7,8-dihydroneopterin triphosphate: step 4/4.</text>
</comment>
<dbReference type="Pfam" id="PF00809">
    <property type="entry name" value="Pterin_bind"/>
    <property type="match status" value="1"/>
</dbReference>
<evidence type="ECO:0000256" key="1">
    <source>
        <dbReference type="ARBA" id="ARBA00005051"/>
    </source>
</evidence>
<dbReference type="InterPro" id="IPR000550">
    <property type="entry name" value="Hppk"/>
</dbReference>
<accession>A0A8I2YRB2</accession>
<keyword evidence="6" id="KW-0418">Kinase</keyword>
<dbReference type="SMART" id="SM00905">
    <property type="entry name" value="FolB"/>
    <property type="match status" value="2"/>
</dbReference>
<reference evidence="10" key="1">
    <citation type="submission" date="2021-03" db="EMBL/GenBank/DDBJ databases">
        <title>Evolutionary innovations through gain and loss of genes in the ectomycorrhizal Boletales.</title>
        <authorList>
            <person name="Wu G."/>
            <person name="Miyauchi S."/>
            <person name="Morin E."/>
            <person name="Yang Z.-L."/>
            <person name="Xu J."/>
            <person name="Martin F.M."/>
        </authorList>
    </citation>
    <scope>NUCLEOTIDE SEQUENCE</scope>
    <source>
        <strain evidence="10">BR01</strain>
    </source>
</reference>
<dbReference type="EMBL" id="JAGFBS010000008">
    <property type="protein sequence ID" value="KAG6377859.1"/>
    <property type="molecule type" value="Genomic_DNA"/>
</dbReference>
<dbReference type="Gene3D" id="3.30.70.560">
    <property type="entry name" value="7,8-Dihydro-6-hydroxymethylpterin-pyrophosphokinase HPPK"/>
    <property type="match status" value="1"/>
</dbReference>
<dbReference type="GO" id="GO:0005740">
    <property type="term" value="C:mitochondrial envelope"/>
    <property type="evidence" value="ECO:0007669"/>
    <property type="project" value="TreeGrafter"/>
</dbReference>
<dbReference type="SUPFAM" id="SSF55083">
    <property type="entry name" value="6-hydroxymethyl-7,8-dihydropterin pyrophosphokinase, HPPK"/>
    <property type="match status" value="1"/>
</dbReference>
<dbReference type="UniPathway" id="UPA00077">
    <property type="reaction ID" value="UER00155"/>
</dbReference>
<comment type="caution">
    <text evidence="10">The sequence shown here is derived from an EMBL/GenBank/DDBJ whole genome shotgun (WGS) entry which is preliminary data.</text>
</comment>
<dbReference type="PROSITE" id="PS50972">
    <property type="entry name" value="PTERIN_BINDING"/>
    <property type="match status" value="1"/>
</dbReference>
<dbReference type="NCBIfam" id="TIGR01498">
    <property type="entry name" value="folK"/>
    <property type="match status" value="1"/>
</dbReference>
<dbReference type="Pfam" id="PF01288">
    <property type="entry name" value="HPPK"/>
    <property type="match status" value="1"/>
</dbReference>
<gene>
    <name evidence="10" type="ORF">JVT61DRAFT_14640</name>
</gene>
<evidence type="ECO:0000256" key="4">
    <source>
        <dbReference type="ARBA" id="ARBA00022679"/>
    </source>
</evidence>
<dbReference type="EC" id="2.7.6.3" evidence="3"/>
<dbReference type="GO" id="GO:0004156">
    <property type="term" value="F:dihydropteroate synthase activity"/>
    <property type="evidence" value="ECO:0007669"/>
    <property type="project" value="TreeGrafter"/>
</dbReference>
<keyword evidence="7" id="KW-0067">ATP-binding</keyword>
<sequence>MTRPKDTIRVDEVPLTLSFADDDANGEEEHLQAVLLSFILAHDISKAARSDDLTYSVDYTAAYAILIETLPKTRHASLEALVELVFETLFRIHLDVDEASVVVTLQGALPRFTIEATRKREQPLARPYRFIINKLGFSTITGSDPRERIEKQPVMFDITVDRKQHGSTSQEWFPFATLATSIHQTFTASAYLIIESLTSAVACHVLEYTKDPDDTVTIKLSKLNALALAASAQIQITRQRDDFADVFAARGSKERLLPLPTAIRPEEEAVHSGSSSSHSVALALGSNLGDRFANIETALRLIEVPTFMYETAPMYVTDQPLFANCACMIETNLSPMDLLRLVKEIETAVGRVPGIRFGPRAVDLDILTYDDQLVDTRPPDSRASLDNLIGQLVIPHPRTCEREFVLRPLNDMIPHYIHPASNKTIGTLLDELVSTQTDNDFPMLKVMPFPKYPSDAPESTKIHGIHVPPTAKYWTVSSNPAKHGRPRKTHLMATLNVTPDSFSDGAQHNTLHTALAYTITAVASGADIIDVGGHSTRPGANTISTDEELARVLPVVQAIRVHPSPAVRDALLSIDTFRWAVAARAVRAGANCINDVHAFTGPAYPLNAASWEHLTRMRGVARELGVPVVLMHSRGDADKNKGYDAYDDAGGIVAAVQAELGRKVDMIVRGPGGVRRWLVFVDPGIGFSKTVEGQLTLMRDLGRMTAPTPAHERESAHEHEHGQVGNALAGYPLLVGPSKKSVWGAVLEQGGVEGVYQGRKTNAQERGWATAAAVACAVQQGASAVRVHDVAEMRDVVTIASAIWNR</sequence>
<evidence type="ECO:0000256" key="2">
    <source>
        <dbReference type="ARBA" id="ARBA00009640"/>
    </source>
</evidence>
<dbReference type="PROSITE" id="PS00794">
    <property type="entry name" value="HPPK"/>
    <property type="match status" value="1"/>
</dbReference>
<dbReference type="InterPro" id="IPR000489">
    <property type="entry name" value="Pterin-binding_dom"/>
</dbReference>
<dbReference type="Gene3D" id="3.20.20.20">
    <property type="entry name" value="Dihydropteroate synthase-like"/>
    <property type="match status" value="1"/>
</dbReference>
<dbReference type="SUPFAM" id="SSF55620">
    <property type="entry name" value="Tetrahydrobiopterin biosynthesis enzymes-like"/>
    <property type="match status" value="2"/>
</dbReference>
<name>A0A8I2YRB2_9AGAM</name>
<dbReference type="SUPFAM" id="SSF51717">
    <property type="entry name" value="Dihydropteroate synthetase-like"/>
    <property type="match status" value="1"/>
</dbReference>
<dbReference type="PANTHER" id="PTHR20941:SF1">
    <property type="entry name" value="FOLIC ACID SYNTHESIS PROTEIN FOL1"/>
    <property type="match status" value="1"/>
</dbReference>
<dbReference type="Proteomes" id="UP000683000">
    <property type="component" value="Unassembled WGS sequence"/>
</dbReference>
<keyword evidence="5" id="KW-0547">Nucleotide-binding</keyword>
<dbReference type="InterPro" id="IPR043133">
    <property type="entry name" value="GTP-CH-I_C/QueF"/>
</dbReference>
<dbReference type="InterPro" id="IPR045031">
    <property type="entry name" value="DHP_synth-like"/>
</dbReference>
<evidence type="ECO:0000256" key="5">
    <source>
        <dbReference type="ARBA" id="ARBA00022741"/>
    </source>
</evidence>
<dbReference type="InterPro" id="IPR006157">
    <property type="entry name" value="FolB_dom"/>
</dbReference>
<evidence type="ECO:0000256" key="6">
    <source>
        <dbReference type="ARBA" id="ARBA00022777"/>
    </source>
</evidence>
<evidence type="ECO:0000313" key="10">
    <source>
        <dbReference type="EMBL" id="KAG6377859.1"/>
    </source>
</evidence>